<dbReference type="GO" id="GO:0003676">
    <property type="term" value="F:nucleic acid binding"/>
    <property type="evidence" value="ECO:0007669"/>
    <property type="project" value="InterPro"/>
</dbReference>
<dbReference type="SUPFAM" id="SSF53098">
    <property type="entry name" value="Ribonuclease H-like"/>
    <property type="match status" value="1"/>
</dbReference>
<sequence>MDTQMNWNQRIMAAHAKPVEAMMLSKERWEEVRQMSGQGLSVSEISRQLEIDRKTVRKLLKEPWRAYARPQRSDTLLASHAAYLRERATQVDYSARILFQELRRDRGFQGSYETVKRFVVPLRQQAVKAAQLCQRRFETGPGQQSQIDWGQTGIYLRSRPVVLHIFVLTLGYSRRGYYRACANEQLGLFLESHEAAFDYFGGLTRELLYDRPRTVCRPVPGKGWCWNDTFREFARHWGFEPRVCAPYRAQTKGKVESGVKYVKRNFLPGRTFTDMVDVQEQMNEWMATVADVRIHGTTHQRPIDRFAAEAAALMPSAGQ</sequence>
<dbReference type="AlphaFoldDB" id="A0A853GBM4"/>
<dbReference type="RefSeq" id="WP_180158630.1">
    <property type="nucleotide sequence ID" value="NZ_JACCEM010000031.1"/>
</dbReference>
<dbReference type="Proteomes" id="UP000559809">
    <property type="component" value="Unassembled WGS sequence"/>
</dbReference>
<dbReference type="PANTHER" id="PTHR35004:SF6">
    <property type="entry name" value="TRANSPOSASE"/>
    <property type="match status" value="1"/>
</dbReference>
<dbReference type="PANTHER" id="PTHR35004">
    <property type="entry name" value="TRANSPOSASE RV3428C-RELATED"/>
    <property type="match status" value="1"/>
</dbReference>
<dbReference type="PROSITE" id="PS50994">
    <property type="entry name" value="INTEGRASE"/>
    <property type="match status" value="1"/>
</dbReference>
<dbReference type="InterPro" id="IPR001584">
    <property type="entry name" value="Integrase_cat-core"/>
</dbReference>
<dbReference type="Gene3D" id="3.30.420.10">
    <property type="entry name" value="Ribonuclease H-like superfamily/Ribonuclease H"/>
    <property type="match status" value="1"/>
</dbReference>
<feature type="domain" description="Integrase catalytic" evidence="1">
    <location>
        <begin position="137"/>
        <end position="310"/>
    </location>
</feature>
<dbReference type="InterPro" id="IPR036397">
    <property type="entry name" value="RNaseH_sf"/>
</dbReference>
<dbReference type="Gene3D" id="1.10.10.60">
    <property type="entry name" value="Homeodomain-like"/>
    <property type="match status" value="1"/>
</dbReference>
<feature type="non-terminal residue" evidence="2">
    <location>
        <position position="319"/>
    </location>
</feature>
<gene>
    <name evidence="2" type="ORF">H0A72_21915</name>
</gene>
<dbReference type="GO" id="GO:0015074">
    <property type="term" value="P:DNA integration"/>
    <property type="evidence" value="ECO:0007669"/>
    <property type="project" value="InterPro"/>
</dbReference>
<reference evidence="2 3" key="1">
    <citation type="submission" date="2020-07" db="EMBL/GenBank/DDBJ databases">
        <title>Taxonomic revisions and descriptions of new bacterial species based on genomic comparisons in the high-G+C-content subgroup of the family Alcaligenaceae.</title>
        <authorList>
            <person name="Szabo A."/>
            <person name="Felfoldi T."/>
        </authorList>
    </citation>
    <scope>NUCLEOTIDE SEQUENCE [LARGE SCALE GENOMIC DNA]</scope>
    <source>
        <strain evidence="2 3">LMG 24012</strain>
    </source>
</reference>
<evidence type="ECO:0000313" key="3">
    <source>
        <dbReference type="Proteomes" id="UP000559809"/>
    </source>
</evidence>
<dbReference type="InterPro" id="IPR012337">
    <property type="entry name" value="RNaseH-like_sf"/>
</dbReference>
<dbReference type="EMBL" id="JACCEM010000031">
    <property type="protein sequence ID" value="NYT51961.1"/>
    <property type="molecule type" value="Genomic_DNA"/>
</dbReference>
<accession>A0A853GBM4</accession>
<proteinExistence type="predicted"/>
<protein>
    <submittedName>
        <fullName evidence="2">IS21 family transposase</fullName>
    </submittedName>
</protein>
<comment type="caution">
    <text evidence="2">The sequence shown here is derived from an EMBL/GenBank/DDBJ whole genome shotgun (WGS) entry which is preliminary data.</text>
</comment>
<dbReference type="Pfam" id="PF00665">
    <property type="entry name" value="rve"/>
    <property type="match status" value="1"/>
</dbReference>
<evidence type="ECO:0000313" key="2">
    <source>
        <dbReference type="EMBL" id="NYT51961.1"/>
    </source>
</evidence>
<evidence type="ECO:0000259" key="1">
    <source>
        <dbReference type="PROSITE" id="PS50994"/>
    </source>
</evidence>
<dbReference type="NCBIfam" id="NF033546">
    <property type="entry name" value="transpos_IS21"/>
    <property type="match status" value="1"/>
</dbReference>
<keyword evidence="3" id="KW-1185">Reference proteome</keyword>
<organism evidence="2 3">
    <name type="scientific">Parapusillimonas granuli</name>
    <dbReference type="NCBI Taxonomy" id="380911"/>
    <lineage>
        <taxon>Bacteria</taxon>
        <taxon>Pseudomonadati</taxon>
        <taxon>Pseudomonadota</taxon>
        <taxon>Betaproteobacteria</taxon>
        <taxon>Burkholderiales</taxon>
        <taxon>Alcaligenaceae</taxon>
        <taxon>Parapusillimonas</taxon>
    </lineage>
</organism>
<name>A0A853GBM4_9BURK</name>
<dbReference type="SUPFAM" id="SSF46689">
    <property type="entry name" value="Homeodomain-like"/>
    <property type="match status" value="1"/>
</dbReference>
<dbReference type="InterPro" id="IPR009057">
    <property type="entry name" value="Homeodomain-like_sf"/>
</dbReference>